<name>B1L6H2_KORCO</name>
<evidence type="ECO:0000256" key="6">
    <source>
        <dbReference type="ARBA" id="ARBA00023065"/>
    </source>
</evidence>
<evidence type="ECO:0000313" key="13">
    <source>
        <dbReference type="Proteomes" id="UP000001686"/>
    </source>
</evidence>
<feature type="transmembrane region" description="Helical" evidence="10">
    <location>
        <begin position="633"/>
        <end position="655"/>
    </location>
</feature>
<evidence type="ECO:0000256" key="10">
    <source>
        <dbReference type="RuleBase" id="RU361189"/>
    </source>
</evidence>
<evidence type="ECO:0000256" key="11">
    <source>
        <dbReference type="SAM" id="Coils"/>
    </source>
</evidence>
<dbReference type="PANTHER" id="PTHR11629">
    <property type="entry name" value="VACUOLAR PROTON ATPASES"/>
    <property type="match status" value="1"/>
</dbReference>
<feature type="transmembrane region" description="Helical" evidence="10">
    <location>
        <begin position="600"/>
        <end position="621"/>
    </location>
</feature>
<feature type="transmembrane region" description="Helical" evidence="10">
    <location>
        <begin position="564"/>
        <end position="588"/>
    </location>
</feature>
<dbReference type="GO" id="GO:0016471">
    <property type="term" value="C:vacuolar proton-transporting V-type ATPase complex"/>
    <property type="evidence" value="ECO:0000318"/>
    <property type="project" value="GO_Central"/>
</dbReference>
<dbReference type="EnsemblBacteria" id="ACB08051">
    <property type="protein sequence ID" value="ACB08051"/>
    <property type="gene ID" value="Kcr_1305"/>
</dbReference>
<evidence type="ECO:0000256" key="4">
    <source>
        <dbReference type="ARBA" id="ARBA00022692"/>
    </source>
</evidence>
<evidence type="ECO:0000256" key="2">
    <source>
        <dbReference type="ARBA" id="ARBA00009904"/>
    </source>
</evidence>
<reference evidence="12 13" key="1">
    <citation type="journal article" date="2008" name="Proc. Natl. Acad. Sci. U.S.A.">
        <title>A korarchaeal genome reveals new insights into the evolution of the Archaea.</title>
        <authorList>
            <person name="Elkins J.G."/>
            <person name="Podar M."/>
            <person name="Graham D.E."/>
            <person name="Makarova K.S."/>
            <person name="Wolf Y."/>
            <person name="Randau L."/>
            <person name="Hedlund B.P."/>
            <person name="Brochier-Armanet C."/>
            <person name="Kunin V."/>
            <person name="Anderson I."/>
            <person name="Lapidus A."/>
            <person name="Goltsman E."/>
            <person name="Barry K."/>
            <person name="Koonin E.V."/>
            <person name="Hugenholtz P."/>
            <person name="Kyrpides N."/>
            <person name="Wanner G."/>
            <person name="Richardson P."/>
            <person name="Keller M."/>
            <person name="Stetter K.O."/>
        </authorList>
    </citation>
    <scope>NUCLEOTIDE SEQUENCE [LARGE SCALE GENOMIC DNA]</scope>
    <source>
        <strain evidence="13">OPF8</strain>
    </source>
</reference>
<feature type="transmembrane region" description="Helical" evidence="10">
    <location>
        <begin position="753"/>
        <end position="772"/>
    </location>
</feature>
<dbReference type="InParanoid" id="B1L6H2"/>
<evidence type="ECO:0000256" key="7">
    <source>
        <dbReference type="ARBA" id="ARBA00023136"/>
    </source>
</evidence>
<sequence>MGKNLLLNIDALTLGDSVLKPEEVLKFYAYTTKMHKEDLASELLKFDDVHLEPPQGLPGVKPPQDVESRELETYEEIVRALERASVLSGIPLSLIVKSSERNSTGGNDSKSLISELDGIVGEYLKIKKEIELSKKAKHLLKERSEKMKEIEEKLSEIEGKILSYYSAALEVLEEDPSKLRLGRALLEIDRGLLRSSSLLKMASDKSLSLEDLNEIIKNIRESLKETKIRINELSSEAKNLTEISKISEKIEEIMGKMDYILNKIAECNSKKEKLAELRVVDSLWKKMRDSVKRVPELSPIIAEREPVISKVSQQMSILEEEIDAIDSEIRGFIEKISDEFSNIRKDFSTIREGLLSIKVVVAGEAERRVSELIENAKPLIAERGKIEEEVENLSKLVDKNYIKDLKKKEKDLKSKIIEISAELAAIALSLREKALMQRIGMLMYEGEEICVISGWVPKSKKESFERKLEERLGEFLALEFEESEWEEAPSRIRIPNVIKPIRLLTHKLYGLPSVRELDPTFLTAIFFPLMFGMMFGDLGHGITLALFGLFLWKKTSGSMKELGGILLYSGIAAAIFGYLYGAFFFMSITEHPILSPLHDTMRLMAVALIFGAFQMSIGFLINTANKLLERDLFAAFLEYRGLMTFIMYAGAVYAAIRNNASIGGTLSDPLFQAMSIPLMITCVAPVIRSVREGHGVGEGLSEMISTLLESVLALFSNSLSYIRLAAFAVIHEVFGILTVQLMFGKEAIMVNEFASLLSPLALIGFSLMNILVMGLEGLLSFIQATRLTFYEFFTKFYRASGREFRRASELIEPLILE</sequence>
<evidence type="ECO:0000256" key="8">
    <source>
        <dbReference type="ARBA" id="ARBA00059506"/>
    </source>
</evidence>
<feature type="coiled-coil region" evidence="11">
    <location>
        <begin position="133"/>
        <end position="160"/>
    </location>
</feature>
<keyword evidence="6 10" id="KW-0406">Ion transport</keyword>
<evidence type="ECO:0000256" key="9">
    <source>
        <dbReference type="ARBA" id="ARBA00068671"/>
    </source>
</evidence>
<dbReference type="AlphaFoldDB" id="B1L6H2"/>
<dbReference type="HOGENOM" id="CLU_020397_0_0_2"/>
<dbReference type="GO" id="GO:0051117">
    <property type="term" value="F:ATPase binding"/>
    <property type="evidence" value="ECO:0000318"/>
    <property type="project" value="GO_Central"/>
</dbReference>
<protein>
    <recommendedName>
        <fullName evidence="9 10">A-type ATP synthase subunit I</fullName>
    </recommendedName>
</protein>
<proteinExistence type="inferred from homology"/>
<dbReference type="InterPro" id="IPR002490">
    <property type="entry name" value="V-ATPase_116kDa_su"/>
</dbReference>
<evidence type="ECO:0000256" key="5">
    <source>
        <dbReference type="ARBA" id="ARBA00022989"/>
    </source>
</evidence>
<feature type="transmembrane region" description="Helical" evidence="10">
    <location>
        <begin position="721"/>
        <end position="741"/>
    </location>
</feature>
<comment type="subcellular location">
    <subcellularLocation>
        <location evidence="1">Membrane</location>
        <topology evidence="1">Multi-pass membrane protein</topology>
    </subcellularLocation>
</comment>
<keyword evidence="3 10" id="KW-0813">Transport</keyword>
<evidence type="ECO:0000256" key="1">
    <source>
        <dbReference type="ARBA" id="ARBA00004141"/>
    </source>
</evidence>
<comment type="similarity">
    <text evidence="2 10">Belongs to the V-ATPase 116 kDa subunit family.</text>
</comment>
<keyword evidence="7 10" id="KW-0472">Membrane</keyword>
<dbReference type="GO" id="GO:0046961">
    <property type="term" value="F:proton-transporting ATPase activity, rotational mechanism"/>
    <property type="evidence" value="ECO:0007669"/>
    <property type="project" value="InterPro"/>
</dbReference>
<dbReference type="Proteomes" id="UP000001686">
    <property type="component" value="Chromosome"/>
</dbReference>
<feature type="transmembrane region" description="Helical" evidence="10">
    <location>
        <begin position="525"/>
        <end position="552"/>
    </location>
</feature>
<comment type="function">
    <text evidence="8">Component of the A-type ATP synthase that produces ATP from ADP in the presence of a proton gradient across the membrane.</text>
</comment>
<dbReference type="KEGG" id="kcr:Kcr_1305"/>
<dbReference type="GO" id="GO:0007035">
    <property type="term" value="P:vacuolar acidification"/>
    <property type="evidence" value="ECO:0000318"/>
    <property type="project" value="GO_Central"/>
</dbReference>
<gene>
    <name evidence="12" type="ordered locus">Kcr_1305</name>
</gene>
<organism evidence="12 13">
    <name type="scientific">Korarchaeum cryptofilum (strain OPF8)</name>
    <dbReference type="NCBI Taxonomy" id="374847"/>
    <lineage>
        <taxon>Archaea</taxon>
        <taxon>Thermoproteota</taxon>
        <taxon>Candidatus Korarchaeia</taxon>
        <taxon>Candidatus Korarchaeales</taxon>
        <taxon>Candidatus Korarchaeaceae</taxon>
        <taxon>Candidatus Korarchaeum</taxon>
    </lineage>
</organism>
<feature type="coiled-coil region" evidence="11">
    <location>
        <begin position="209"/>
        <end position="243"/>
    </location>
</feature>
<evidence type="ECO:0000313" key="12">
    <source>
        <dbReference type="EMBL" id="ACB08051.1"/>
    </source>
</evidence>
<keyword evidence="4 10" id="KW-0812">Transmembrane</keyword>
<feature type="transmembrane region" description="Helical" evidence="10">
    <location>
        <begin position="670"/>
        <end position="687"/>
    </location>
</feature>
<dbReference type="STRING" id="374847.Kcr_1305"/>
<dbReference type="GO" id="GO:0033179">
    <property type="term" value="C:proton-transporting V-type ATPase, V0 domain"/>
    <property type="evidence" value="ECO:0007669"/>
    <property type="project" value="InterPro"/>
</dbReference>
<keyword evidence="13" id="KW-1185">Reference proteome</keyword>
<keyword evidence="11" id="KW-0175">Coiled coil</keyword>
<dbReference type="Pfam" id="PF01496">
    <property type="entry name" value="V_ATPase_I"/>
    <property type="match status" value="1"/>
</dbReference>
<evidence type="ECO:0000256" key="3">
    <source>
        <dbReference type="ARBA" id="ARBA00022448"/>
    </source>
</evidence>
<dbReference type="eggNOG" id="arCOG04138">
    <property type="taxonomic scope" value="Archaea"/>
</dbReference>
<dbReference type="EMBL" id="CP000968">
    <property type="protein sequence ID" value="ACB08051.1"/>
    <property type="molecule type" value="Genomic_DNA"/>
</dbReference>
<dbReference type="PANTHER" id="PTHR11629:SF63">
    <property type="entry name" value="V-TYPE PROTON ATPASE SUBUNIT A"/>
    <property type="match status" value="1"/>
</dbReference>
<keyword evidence="5 10" id="KW-1133">Transmembrane helix</keyword>
<accession>B1L6H2</accession>